<dbReference type="SMART" id="SM00418">
    <property type="entry name" value="HTH_ARSR"/>
    <property type="match status" value="1"/>
</dbReference>
<dbReference type="Gene3D" id="1.10.10.10">
    <property type="entry name" value="Winged helix-like DNA-binding domain superfamily/Winged helix DNA-binding domain"/>
    <property type="match status" value="1"/>
</dbReference>
<evidence type="ECO:0000256" key="2">
    <source>
        <dbReference type="ARBA" id="ARBA00023125"/>
    </source>
</evidence>
<keyword evidence="6" id="KW-1185">Reference proteome</keyword>
<reference evidence="6" key="1">
    <citation type="journal article" date="2019" name="Int. J. Syst. Evol. Microbiol.">
        <title>The Global Catalogue of Microorganisms (GCM) 10K type strain sequencing project: providing services to taxonomists for standard genome sequencing and annotation.</title>
        <authorList>
            <consortium name="The Broad Institute Genomics Platform"/>
            <consortium name="The Broad Institute Genome Sequencing Center for Infectious Disease"/>
            <person name="Wu L."/>
            <person name="Ma J."/>
        </authorList>
    </citation>
    <scope>NUCLEOTIDE SEQUENCE [LARGE SCALE GENOMIC DNA]</scope>
    <source>
        <strain evidence="6">CGMCC 4.7241</strain>
    </source>
</reference>
<accession>A0ABV7YJZ4</accession>
<dbReference type="Proteomes" id="UP001595699">
    <property type="component" value="Unassembled WGS sequence"/>
</dbReference>
<evidence type="ECO:0000313" key="6">
    <source>
        <dbReference type="Proteomes" id="UP001595699"/>
    </source>
</evidence>
<dbReference type="PANTHER" id="PTHR43132">
    <property type="entry name" value="ARSENICAL RESISTANCE OPERON REPRESSOR ARSR-RELATED"/>
    <property type="match status" value="1"/>
</dbReference>
<proteinExistence type="predicted"/>
<dbReference type="InterPro" id="IPR036390">
    <property type="entry name" value="WH_DNA-bd_sf"/>
</dbReference>
<evidence type="ECO:0000259" key="4">
    <source>
        <dbReference type="PROSITE" id="PS50987"/>
    </source>
</evidence>
<sequence>MARVRLARGADPMWEILHSVHALGSTTGDEVFGRWRRRCLRSSIRGLGALTLMAPALGYSPDFLTPASGSLDLDAGIDAVLSTPRRQLRDDLGRITGLRRYPPWLADLAAARPGVVRELGALLRRYFRAGLAAEWAQIRAQVNEELLRCGRNLAVGGVKHLLATVSPWIRPDGDALVLAGKPGTVDIHLHGRGLVLQPSFFAYDDVSVLRVPDQPVVLAYPVRHRLDWCSASAAGAPERQLATLMGRTRSHALRLLATDERTTSELAGCLGLSIASASHAARVLRDAGLVVSDQQGKAVVHRASMLGHTLLGQPAGKH</sequence>
<keyword evidence="2" id="KW-0238">DNA-binding</keyword>
<dbReference type="SUPFAM" id="SSF46785">
    <property type="entry name" value="Winged helix' DNA-binding domain"/>
    <property type="match status" value="1"/>
</dbReference>
<dbReference type="CDD" id="cd00090">
    <property type="entry name" value="HTH_ARSR"/>
    <property type="match status" value="1"/>
</dbReference>
<dbReference type="PANTHER" id="PTHR43132:SF6">
    <property type="entry name" value="HTH-TYPE TRANSCRIPTIONAL REPRESSOR CZRA"/>
    <property type="match status" value="1"/>
</dbReference>
<dbReference type="RefSeq" id="WP_205116398.1">
    <property type="nucleotide sequence ID" value="NZ_JAFBCM010000001.1"/>
</dbReference>
<dbReference type="InterPro" id="IPR051011">
    <property type="entry name" value="Metal_resp_trans_reg"/>
</dbReference>
<comment type="caution">
    <text evidence="5">The sequence shown here is derived from an EMBL/GenBank/DDBJ whole genome shotgun (WGS) entry which is preliminary data.</text>
</comment>
<name>A0ABV7YJZ4_9ACTN</name>
<dbReference type="InterPro" id="IPR036388">
    <property type="entry name" value="WH-like_DNA-bd_sf"/>
</dbReference>
<gene>
    <name evidence="5" type="ORF">ACFOUW_27775</name>
</gene>
<evidence type="ECO:0000256" key="3">
    <source>
        <dbReference type="ARBA" id="ARBA00023163"/>
    </source>
</evidence>
<protein>
    <submittedName>
        <fullName evidence="5">ArsR/SmtB family transcription factor</fullName>
    </submittedName>
</protein>
<keyword evidence="1" id="KW-0805">Transcription regulation</keyword>
<evidence type="ECO:0000256" key="1">
    <source>
        <dbReference type="ARBA" id="ARBA00023015"/>
    </source>
</evidence>
<evidence type="ECO:0000313" key="5">
    <source>
        <dbReference type="EMBL" id="MFC3764669.1"/>
    </source>
</evidence>
<keyword evidence="3" id="KW-0804">Transcription</keyword>
<feature type="domain" description="HTH arsR-type" evidence="4">
    <location>
        <begin position="229"/>
        <end position="318"/>
    </location>
</feature>
<organism evidence="5 6">
    <name type="scientific">Tenggerimyces flavus</name>
    <dbReference type="NCBI Taxonomy" id="1708749"/>
    <lineage>
        <taxon>Bacteria</taxon>
        <taxon>Bacillati</taxon>
        <taxon>Actinomycetota</taxon>
        <taxon>Actinomycetes</taxon>
        <taxon>Propionibacteriales</taxon>
        <taxon>Nocardioidaceae</taxon>
        <taxon>Tenggerimyces</taxon>
    </lineage>
</organism>
<dbReference type="PROSITE" id="PS50987">
    <property type="entry name" value="HTH_ARSR_2"/>
    <property type="match status" value="1"/>
</dbReference>
<dbReference type="InterPro" id="IPR001845">
    <property type="entry name" value="HTH_ArsR_DNA-bd_dom"/>
</dbReference>
<dbReference type="EMBL" id="JBHRZH010000030">
    <property type="protein sequence ID" value="MFC3764669.1"/>
    <property type="molecule type" value="Genomic_DNA"/>
</dbReference>
<dbReference type="InterPro" id="IPR011991">
    <property type="entry name" value="ArsR-like_HTH"/>
</dbReference>